<sequence>MRLIDSSIVFKKATGGNYQTLHIGKLAGDTLDYTYVASDARLFVNASLATDSQNKRVRADKLLIYGNVYGKTKVHVVEFSVNSRKKKP</sequence>
<proteinExistence type="predicted"/>
<dbReference type="AlphaFoldDB" id="A0A9P2RYP8"/>
<dbReference type="InterPro" id="IPR012332">
    <property type="entry name" value="Autotransporter_pectin_lyase_C"/>
</dbReference>
<comment type="caution">
    <text evidence="1">The sequence shown here is derived from an EMBL/GenBank/DDBJ whole genome shotgun (WGS) entry which is preliminary data.</text>
</comment>
<dbReference type="Gene3D" id="2.160.20.20">
    <property type="match status" value="1"/>
</dbReference>
<evidence type="ECO:0000313" key="2">
    <source>
        <dbReference type="Proteomes" id="UP000002648"/>
    </source>
</evidence>
<name>A0A9P2RYP8_BARTA</name>
<organism evidence="1 2">
    <name type="scientific">Bartonella taylorii 8TBB</name>
    <dbReference type="NCBI Taxonomy" id="1094560"/>
    <lineage>
        <taxon>Bacteria</taxon>
        <taxon>Pseudomonadati</taxon>
        <taxon>Pseudomonadota</taxon>
        <taxon>Alphaproteobacteria</taxon>
        <taxon>Hyphomicrobiales</taxon>
        <taxon>Bartonellaceae</taxon>
        <taxon>Bartonella</taxon>
    </lineage>
</organism>
<dbReference type="EMBL" id="AIMD01000052">
    <property type="protein sequence ID" value="EJF92815.1"/>
    <property type="molecule type" value="Genomic_DNA"/>
</dbReference>
<evidence type="ECO:0000313" key="1">
    <source>
        <dbReference type="EMBL" id="EJF92815.1"/>
    </source>
</evidence>
<protein>
    <submittedName>
        <fullName evidence="1">Uncharacterized protein</fullName>
    </submittedName>
</protein>
<dbReference type="Proteomes" id="UP000002648">
    <property type="component" value="Unassembled WGS sequence"/>
</dbReference>
<keyword evidence="2" id="KW-1185">Reference proteome</keyword>
<accession>A0A9P2RYP8</accession>
<reference evidence="1 2" key="1">
    <citation type="submission" date="2012-03" db="EMBL/GenBank/DDBJ databases">
        <title>The Genome Sequence of Bartonella taylorii 8TBB.</title>
        <authorList>
            <consortium name="The Broad Institute Genome Sequencing Platform"/>
            <consortium name="The Broad Institute Genome Sequencing Center for Infectious Disease"/>
            <person name="Feldgarden M."/>
            <person name="Kirby J."/>
            <person name="Kosoy M."/>
            <person name="Birtles R."/>
            <person name="Probert W.S."/>
            <person name="Chiaraviglio L."/>
            <person name="Young S.K."/>
            <person name="Zeng Q."/>
            <person name="Gargeya S."/>
            <person name="Fitzgerald M."/>
            <person name="Haas B."/>
            <person name="Abouelleil A."/>
            <person name="Alvarado L."/>
            <person name="Arachchi H.M."/>
            <person name="Berlin A."/>
            <person name="Chapman S.B."/>
            <person name="Gearin G."/>
            <person name="Goldberg J."/>
            <person name="Griggs A."/>
            <person name="Gujja S."/>
            <person name="Hansen M."/>
            <person name="Heiman D."/>
            <person name="Howarth C."/>
            <person name="Larimer J."/>
            <person name="Lui A."/>
            <person name="MacDonald P.J.P."/>
            <person name="McCowen C."/>
            <person name="Montmayeur A."/>
            <person name="Murphy C."/>
            <person name="Neiman D."/>
            <person name="Pearson M."/>
            <person name="Priest M."/>
            <person name="Roberts A."/>
            <person name="Saif S."/>
            <person name="Shea T."/>
            <person name="Sisk P."/>
            <person name="Stolte C."/>
            <person name="Sykes S."/>
            <person name="Wortman J."/>
            <person name="Nusbaum C."/>
            <person name="Birren B."/>
        </authorList>
    </citation>
    <scope>NUCLEOTIDE SEQUENCE [LARGE SCALE GENOMIC DNA]</scope>
    <source>
        <strain evidence="1 2">8TBB</strain>
    </source>
</reference>
<gene>
    <name evidence="1" type="ORF">ME9_01518</name>
</gene>